<sequence>MEKKLRECKENKLYKQSLNRAVEPGLVVTGRIQSSMDGPRKHVFEIIRMYLEGKMTRLGPTRLTVKTVTDSAKQTMYRTGPLRP</sequence>
<evidence type="ECO:0000313" key="1">
    <source>
        <dbReference type="EMBL" id="KAK9193655.1"/>
    </source>
</evidence>
<dbReference type="Proteomes" id="UP001428341">
    <property type="component" value="Unassembled WGS sequence"/>
</dbReference>
<dbReference type="EMBL" id="JBCGBO010000006">
    <property type="protein sequence ID" value="KAK9193655.1"/>
    <property type="molecule type" value="Genomic_DNA"/>
</dbReference>
<protein>
    <submittedName>
        <fullName evidence="1">Uncharacterized protein</fullName>
    </submittedName>
</protein>
<keyword evidence="2" id="KW-1185">Reference proteome</keyword>
<gene>
    <name evidence="1" type="ORF">WN944_004352</name>
</gene>
<name>A0AAP0M3S8_9ROSI</name>
<proteinExistence type="predicted"/>
<accession>A0AAP0M3S8</accession>
<comment type="caution">
    <text evidence="1">The sequence shown here is derived from an EMBL/GenBank/DDBJ whole genome shotgun (WGS) entry which is preliminary data.</text>
</comment>
<dbReference type="AlphaFoldDB" id="A0AAP0M3S8"/>
<organism evidence="1 2">
    <name type="scientific">Citrus x changshan-huyou</name>
    <dbReference type="NCBI Taxonomy" id="2935761"/>
    <lineage>
        <taxon>Eukaryota</taxon>
        <taxon>Viridiplantae</taxon>
        <taxon>Streptophyta</taxon>
        <taxon>Embryophyta</taxon>
        <taxon>Tracheophyta</taxon>
        <taxon>Spermatophyta</taxon>
        <taxon>Magnoliopsida</taxon>
        <taxon>eudicotyledons</taxon>
        <taxon>Gunneridae</taxon>
        <taxon>Pentapetalae</taxon>
        <taxon>rosids</taxon>
        <taxon>malvids</taxon>
        <taxon>Sapindales</taxon>
        <taxon>Rutaceae</taxon>
        <taxon>Aurantioideae</taxon>
        <taxon>Citrus</taxon>
    </lineage>
</organism>
<reference evidence="1 2" key="1">
    <citation type="submission" date="2024-05" db="EMBL/GenBank/DDBJ databases">
        <title>Haplotype-resolved chromosome-level genome assembly of Huyou (Citrus changshanensis).</title>
        <authorList>
            <person name="Miao C."/>
            <person name="Chen W."/>
            <person name="Wu Y."/>
            <person name="Wang L."/>
            <person name="Zhao S."/>
            <person name="Grierson D."/>
            <person name="Xu C."/>
            <person name="Chen K."/>
        </authorList>
    </citation>
    <scope>NUCLEOTIDE SEQUENCE [LARGE SCALE GENOMIC DNA]</scope>
    <source>
        <strain evidence="1">01-14</strain>
        <tissue evidence="1">Leaf</tissue>
    </source>
</reference>
<evidence type="ECO:0000313" key="2">
    <source>
        <dbReference type="Proteomes" id="UP001428341"/>
    </source>
</evidence>